<keyword evidence="4" id="KW-1185">Reference proteome</keyword>
<accession>A0AA88V0C7</accession>
<dbReference type="InterPro" id="IPR029480">
    <property type="entry name" value="Transpos_assoc"/>
</dbReference>
<evidence type="ECO:0000313" key="4">
    <source>
        <dbReference type="Proteomes" id="UP001188597"/>
    </source>
</evidence>
<evidence type="ECO:0000259" key="2">
    <source>
        <dbReference type="Pfam" id="PF13963"/>
    </source>
</evidence>
<feature type="region of interest" description="Disordered" evidence="1">
    <location>
        <begin position="1"/>
        <end position="26"/>
    </location>
</feature>
<evidence type="ECO:0000313" key="3">
    <source>
        <dbReference type="EMBL" id="KAK2999391.1"/>
    </source>
</evidence>
<feature type="compositionally biased region" description="Basic and acidic residues" evidence="1">
    <location>
        <begin position="83"/>
        <end position="94"/>
    </location>
</feature>
<evidence type="ECO:0000256" key="1">
    <source>
        <dbReference type="SAM" id="MobiDB-lite"/>
    </source>
</evidence>
<organism evidence="3 4">
    <name type="scientific">Escallonia herrerae</name>
    <dbReference type="NCBI Taxonomy" id="1293975"/>
    <lineage>
        <taxon>Eukaryota</taxon>
        <taxon>Viridiplantae</taxon>
        <taxon>Streptophyta</taxon>
        <taxon>Embryophyta</taxon>
        <taxon>Tracheophyta</taxon>
        <taxon>Spermatophyta</taxon>
        <taxon>Magnoliopsida</taxon>
        <taxon>eudicotyledons</taxon>
        <taxon>Gunneridae</taxon>
        <taxon>Pentapetalae</taxon>
        <taxon>asterids</taxon>
        <taxon>campanulids</taxon>
        <taxon>Escalloniales</taxon>
        <taxon>Escalloniaceae</taxon>
        <taxon>Escallonia</taxon>
    </lineage>
</organism>
<dbReference type="InterPro" id="IPR021109">
    <property type="entry name" value="Peptidase_aspartic_dom_sf"/>
</dbReference>
<dbReference type="Proteomes" id="UP001188597">
    <property type="component" value="Unassembled WGS sequence"/>
</dbReference>
<gene>
    <name evidence="3" type="ORF">RJ639_023517</name>
</gene>
<protein>
    <recommendedName>
        <fullName evidence="2">Transposase-associated domain-containing protein</fullName>
    </recommendedName>
</protein>
<reference evidence="3" key="1">
    <citation type="submission" date="2022-12" db="EMBL/GenBank/DDBJ databases">
        <title>Draft genome assemblies for two species of Escallonia (Escalloniales).</title>
        <authorList>
            <person name="Chanderbali A."/>
            <person name="Dervinis C."/>
            <person name="Anghel I."/>
            <person name="Soltis D."/>
            <person name="Soltis P."/>
            <person name="Zapata F."/>
        </authorList>
    </citation>
    <scope>NUCLEOTIDE SEQUENCE</scope>
    <source>
        <strain evidence="3">UCBG64.0493</strain>
        <tissue evidence="3">Leaf</tissue>
    </source>
</reference>
<dbReference type="Gene3D" id="2.40.70.10">
    <property type="entry name" value="Acid Proteases"/>
    <property type="match status" value="1"/>
</dbReference>
<dbReference type="AlphaFoldDB" id="A0AA88V0C7"/>
<dbReference type="EMBL" id="JAVXUP010003297">
    <property type="protein sequence ID" value="KAK2999391.1"/>
    <property type="molecule type" value="Genomic_DNA"/>
</dbReference>
<proteinExistence type="predicted"/>
<feature type="region of interest" description="Disordered" evidence="1">
    <location>
        <begin position="55"/>
        <end position="117"/>
    </location>
</feature>
<feature type="domain" description="Transposase-associated" evidence="2">
    <location>
        <begin position="314"/>
        <end position="387"/>
    </location>
</feature>
<sequence length="455" mass="51519">MAVPFGEHRRYGDDQPSMTEAKGKHPRWVATELQRREPHNLAFAMMIVERLGDFKQCERLRSPRDERTKDGGDGRSNSGSPKATDDERSGDEGHRRHHKGEKKHEESRKQGDSRDHKAHGGLIRECFYCEGQHCERYCPHNGKMTAFFKKHKSSKGDSSSSEGKAWMATLPNGQCVHWLGLKPTKDGNWFTAVNAEERQTKGVVKKVDLRIYGWTWKADFNIIDMDDLGVVLGMDFMEKSSATLNPYYGVMMVVGKEVQPEWMILLVSKDGANECKGITVLHLDERLTLCYVEWQIGPRTYAVINCMMEDTMDKEWLNLPRASPAYYQGVSSFLDFAFGHVGTTSGEILCPCTRCVNCLFQDRDTVEEHLVRRGFASHYRIWTEHGEVDGDANLAPDDDVGNEDATTEYMKDGKVRSRTNMYIVSCTCKDGTVLESAKGKLLVLGWHADLLSSNT</sequence>
<feature type="compositionally biased region" description="Basic and acidic residues" evidence="1">
    <location>
        <begin position="55"/>
        <end position="73"/>
    </location>
</feature>
<comment type="caution">
    <text evidence="3">The sequence shown here is derived from an EMBL/GenBank/DDBJ whole genome shotgun (WGS) entry which is preliminary data.</text>
</comment>
<feature type="compositionally biased region" description="Basic and acidic residues" evidence="1">
    <location>
        <begin position="102"/>
        <end position="115"/>
    </location>
</feature>
<dbReference type="Pfam" id="PF08284">
    <property type="entry name" value="RVP_2"/>
    <property type="match status" value="1"/>
</dbReference>
<dbReference type="CDD" id="cd00303">
    <property type="entry name" value="retropepsin_like"/>
    <property type="match status" value="1"/>
</dbReference>
<name>A0AA88V0C7_9ASTE</name>
<dbReference type="Pfam" id="PF13963">
    <property type="entry name" value="Transpos_assoc"/>
    <property type="match status" value="1"/>
</dbReference>
<feature type="compositionally biased region" description="Basic and acidic residues" evidence="1">
    <location>
        <begin position="1"/>
        <end position="13"/>
    </location>
</feature>